<protein>
    <recommendedName>
        <fullName evidence="6">LRRCT domain-containing protein</fullName>
    </recommendedName>
</protein>
<dbReference type="InterPro" id="IPR001611">
    <property type="entry name" value="Leu-rich_rpt"/>
</dbReference>
<dbReference type="Gene3D" id="3.80.10.10">
    <property type="entry name" value="Ribonuclease Inhibitor"/>
    <property type="match status" value="5"/>
</dbReference>
<dbReference type="PROSITE" id="PS51450">
    <property type="entry name" value="LRR"/>
    <property type="match status" value="5"/>
</dbReference>
<dbReference type="SMART" id="SM00365">
    <property type="entry name" value="LRR_SD22"/>
    <property type="match status" value="6"/>
</dbReference>
<dbReference type="PANTHER" id="PTHR45712">
    <property type="entry name" value="AGAP008170-PA"/>
    <property type="match status" value="1"/>
</dbReference>
<reference evidence="4 5" key="1">
    <citation type="journal article" date="2018" name="Elife">
        <title>Firefly genomes illuminate parallel origins of bioluminescence in beetles.</title>
        <authorList>
            <person name="Fallon T.R."/>
            <person name="Lower S.E."/>
            <person name="Chang C.H."/>
            <person name="Bessho-Uehara M."/>
            <person name="Martin G.J."/>
            <person name="Bewick A.J."/>
            <person name="Behringer M."/>
            <person name="Debat H.J."/>
            <person name="Wong I."/>
            <person name="Day J.C."/>
            <person name="Suvorov A."/>
            <person name="Silva C.J."/>
            <person name="Stanger-Hall K.F."/>
            <person name="Hall D.W."/>
            <person name="Schmitz R.J."/>
            <person name="Nelson D.R."/>
            <person name="Lewis S.M."/>
            <person name="Shigenobu S."/>
            <person name="Bybee S.M."/>
            <person name="Larracuente A.M."/>
            <person name="Oba Y."/>
            <person name="Weng J.K."/>
        </authorList>
    </citation>
    <scope>NUCLEOTIDE SEQUENCE [LARGE SCALE GENOMIC DNA]</scope>
    <source>
        <strain evidence="4">1611_PpyrPB1</strain>
        <tissue evidence="4">Whole body</tissue>
    </source>
</reference>
<dbReference type="PRINTS" id="PR00019">
    <property type="entry name" value="LEURICHRPT"/>
</dbReference>
<comment type="caution">
    <text evidence="4">The sequence shown here is derived from an EMBL/GenBank/DDBJ whole genome shotgun (WGS) entry which is preliminary data.</text>
</comment>
<dbReference type="Pfam" id="PF13855">
    <property type="entry name" value="LRR_8"/>
    <property type="match status" value="5"/>
</dbReference>
<organism evidence="4 5">
    <name type="scientific">Photinus pyralis</name>
    <name type="common">Common eastern firefly</name>
    <name type="synonym">Lampyris pyralis</name>
    <dbReference type="NCBI Taxonomy" id="7054"/>
    <lineage>
        <taxon>Eukaryota</taxon>
        <taxon>Metazoa</taxon>
        <taxon>Ecdysozoa</taxon>
        <taxon>Arthropoda</taxon>
        <taxon>Hexapoda</taxon>
        <taxon>Insecta</taxon>
        <taxon>Pterygota</taxon>
        <taxon>Neoptera</taxon>
        <taxon>Endopterygota</taxon>
        <taxon>Coleoptera</taxon>
        <taxon>Polyphaga</taxon>
        <taxon>Elateriformia</taxon>
        <taxon>Elateroidea</taxon>
        <taxon>Lampyridae</taxon>
        <taxon>Lampyrinae</taxon>
        <taxon>Photinus</taxon>
    </lineage>
</organism>
<dbReference type="PANTHER" id="PTHR45712:SF22">
    <property type="entry name" value="INSULIN-LIKE GROWTH FACTOR-BINDING PROTEIN COMPLEX ACID LABILE SUBUNIT"/>
    <property type="match status" value="1"/>
</dbReference>
<dbReference type="SMART" id="SM00369">
    <property type="entry name" value="LRR_TYP"/>
    <property type="match status" value="19"/>
</dbReference>
<dbReference type="InterPro" id="IPR050333">
    <property type="entry name" value="SLRP"/>
</dbReference>
<evidence type="ECO:0000256" key="3">
    <source>
        <dbReference type="SAM" id="SignalP"/>
    </source>
</evidence>
<name>A0A5N4A6B5_PHOPY</name>
<dbReference type="InterPro" id="IPR032675">
    <property type="entry name" value="LRR_dom_sf"/>
</dbReference>
<evidence type="ECO:0000313" key="4">
    <source>
        <dbReference type="EMBL" id="KAB0792851.1"/>
    </source>
</evidence>
<dbReference type="Proteomes" id="UP000327044">
    <property type="component" value="Unassembled WGS sequence"/>
</dbReference>
<keyword evidence="5" id="KW-1185">Reference proteome</keyword>
<dbReference type="GO" id="GO:0005615">
    <property type="term" value="C:extracellular space"/>
    <property type="evidence" value="ECO:0007669"/>
    <property type="project" value="TreeGrafter"/>
</dbReference>
<accession>A0A5N4A6B5</accession>
<proteinExistence type="predicted"/>
<dbReference type="InParanoid" id="A0A5N4A6B5"/>
<evidence type="ECO:0000313" key="5">
    <source>
        <dbReference type="Proteomes" id="UP000327044"/>
    </source>
</evidence>
<keyword evidence="1" id="KW-0433">Leucine-rich repeat</keyword>
<sequence length="677" mass="75086">MHHNVGILLSLLFLLVQKSTTTCVVERNGWSGCTATCTSLEQIGYYLCDTTVKLSIENTTIPKLKETTIPKSKSSLRQLSLRNCQLEAIANNAFERMQALRQLNLQENKITAAGFLDKKLPLQVLNLNFNNLRSISVDGNLLGQLEELYASNNDLQKVKISSMRLRVLDLSYNRLLSDDNLNFTNVTTQLNVLNLSSNPLTTLRSHSFVYLRGLSQLYLKNCSLQSVESEAFRGLDNLNVLRLSDNLLRVLPQYVFVELSRLRELHLDNNHLYTLQAGDFKGLGALGFLNLSNNQIEALDKDVFQGLAGLDTLILANSKLKRVGVGVFPSTSNLNLANNSLEVLTIDVFSAVTGTIDLQFNPIRSLSEGTVSSALKAMSVDLVGVDFQSFKSGLSRFSGVRFLNLSHTNLRQIASNDFANLANLNNLNLSHNSLSVIVEDSFRGLSGLRSLWVRNNSIHEIRVGAFNGLQNLRILDLSQNFITHLSQGMLSGLQRLNALVLAQSHIVNIEPQTFQALAQLATLDLSHNKLVVLKANAFVGATGLNSLIITRNFIEEIAPGSFADLQQLSFLDLSFNNLEDLDSNMFKGLNQLQSLKLNGVSSQGRTTIKAGAFSSLPSLASIYLRQNHFKLLEGGAFSKLDNLKQVYFDGTTVTAIGKLRIPRHRAHHKFEPFRFTY</sequence>
<gene>
    <name evidence="4" type="ORF">PPYR_14810</name>
</gene>
<dbReference type="SUPFAM" id="SSF52058">
    <property type="entry name" value="L domain-like"/>
    <property type="match status" value="3"/>
</dbReference>
<feature type="chain" id="PRO_5024297946" description="LRRCT domain-containing protein" evidence="3">
    <location>
        <begin position="22"/>
        <end position="677"/>
    </location>
</feature>
<keyword evidence="3" id="KW-0732">Signal</keyword>
<evidence type="ECO:0008006" key="6">
    <source>
        <dbReference type="Google" id="ProtNLM"/>
    </source>
</evidence>
<dbReference type="FunFam" id="3.80.10.10:FF:001164">
    <property type="entry name" value="GH01279p"/>
    <property type="match status" value="2"/>
</dbReference>
<dbReference type="InterPro" id="IPR003591">
    <property type="entry name" value="Leu-rich_rpt_typical-subtyp"/>
</dbReference>
<dbReference type="EMBL" id="VVIM01000010">
    <property type="protein sequence ID" value="KAB0792851.1"/>
    <property type="molecule type" value="Genomic_DNA"/>
</dbReference>
<evidence type="ECO:0000256" key="2">
    <source>
        <dbReference type="ARBA" id="ARBA00022737"/>
    </source>
</evidence>
<dbReference type="Pfam" id="PF00560">
    <property type="entry name" value="LRR_1"/>
    <property type="match status" value="1"/>
</dbReference>
<evidence type="ECO:0000256" key="1">
    <source>
        <dbReference type="ARBA" id="ARBA00022614"/>
    </source>
</evidence>
<keyword evidence="2" id="KW-0677">Repeat</keyword>
<dbReference type="AlphaFoldDB" id="A0A5N4A6B5"/>
<feature type="signal peptide" evidence="3">
    <location>
        <begin position="1"/>
        <end position="21"/>
    </location>
</feature>